<accession>A0A9N8EE35</accession>
<organism evidence="2 3">
    <name type="scientific">Seminavis robusta</name>
    <dbReference type="NCBI Taxonomy" id="568900"/>
    <lineage>
        <taxon>Eukaryota</taxon>
        <taxon>Sar</taxon>
        <taxon>Stramenopiles</taxon>
        <taxon>Ochrophyta</taxon>
        <taxon>Bacillariophyta</taxon>
        <taxon>Bacillariophyceae</taxon>
        <taxon>Bacillariophycidae</taxon>
        <taxon>Naviculales</taxon>
        <taxon>Naviculaceae</taxon>
        <taxon>Seminavis</taxon>
    </lineage>
</organism>
<evidence type="ECO:0000313" key="3">
    <source>
        <dbReference type="Proteomes" id="UP001153069"/>
    </source>
</evidence>
<sequence length="213" mass="22704">MNFPLAVPQSGILGSRDPRDNRAPAINVGENFVVQVEDAAIEYSNRKRLRDRDPNSITEDGVKASRRRLVALETFEAQATHGIGNGAVLASVANLTTTINNLATTVNNLATTVNNLATTVNNSTNSVTAMLRNIRIRERNRHGEWVPVLVEQPGPNAMGVAPATFPASHAAVFAMNGAAIAALQNAYNLPAGFFGGGTLANRRAAVMNYIREG</sequence>
<evidence type="ECO:0000256" key="1">
    <source>
        <dbReference type="SAM" id="MobiDB-lite"/>
    </source>
</evidence>
<gene>
    <name evidence="2" type="ORF">SEMRO_958_G224600.1</name>
</gene>
<dbReference type="EMBL" id="CAICTM010000956">
    <property type="protein sequence ID" value="CAB9518715.1"/>
    <property type="molecule type" value="Genomic_DNA"/>
</dbReference>
<protein>
    <submittedName>
        <fullName evidence="2">Uncharacterized protein</fullName>
    </submittedName>
</protein>
<proteinExistence type="predicted"/>
<dbReference type="Proteomes" id="UP001153069">
    <property type="component" value="Unassembled WGS sequence"/>
</dbReference>
<dbReference type="AlphaFoldDB" id="A0A9N8EE35"/>
<keyword evidence="3" id="KW-1185">Reference proteome</keyword>
<feature type="region of interest" description="Disordered" evidence="1">
    <location>
        <begin position="1"/>
        <end position="20"/>
    </location>
</feature>
<name>A0A9N8EE35_9STRA</name>
<evidence type="ECO:0000313" key="2">
    <source>
        <dbReference type="EMBL" id="CAB9518715.1"/>
    </source>
</evidence>
<comment type="caution">
    <text evidence="2">The sequence shown here is derived from an EMBL/GenBank/DDBJ whole genome shotgun (WGS) entry which is preliminary data.</text>
</comment>
<reference evidence="2" key="1">
    <citation type="submission" date="2020-06" db="EMBL/GenBank/DDBJ databases">
        <authorList>
            <consortium name="Plant Systems Biology data submission"/>
        </authorList>
    </citation>
    <scope>NUCLEOTIDE SEQUENCE</scope>
    <source>
        <strain evidence="2">D6</strain>
    </source>
</reference>